<proteinExistence type="inferred from homology"/>
<evidence type="ECO:0000256" key="1">
    <source>
        <dbReference type="ARBA" id="ARBA00004613"/>
    </source>
</evidence>
<comment type="subcellular location">
    <subcellularLocation>
        <location evidence="1 5">Secreted</location>
    </subcellularLocation>
</comment>
<evidence type="ECO:0000256" key="5">
    <source>
        <dbReference type="RuleBase" id="RU367124"/>
    </source>
</evidence>
<dbReference type="VEuPathDB" id="FungiDB:KRP23_1785"/>
<dbReference type="RefSeq" id="XP_067749118.1">
    <property type="nucleotide sequence ID" value="XM_067896048.1"/>
</dbReference>
<feature type="signal peptide" evidence="5">
    <location>
        <begin position="1"/>
        <end position="19"/>
    </location>
</feature>
<accession>H3GF37</accession>
<dbReference type="EMBL" id="DS566004">
    <property type="status" value="NOT_ANNOTATED_CDS"/>
    <property type="molecule type" value="Genomic_DNA"/>
</dbReference>
<evidence type="ECO:0000256" key="2">
    <source>
        <dbReference type="ARBA" id="ARBA00010400"/>
    </source>
</evidence>
<dbReference type="EnsemblProtists" id="Phyra74300">
    <property type="protein sequence ID" value="Phyra74300"/>
    <property type="gene ID" value="Phyra74300"/>
</dbReference>
<evidence type="ECO:0000256" key="4">
    <source>
        <dbReference type="ARBA" id="ARBA00022729"/>
    </source>
</evidence>
<evidence type="ECO:0000256" key="3">
    <source>
        <dbReference type="ARBA" id="ARBA00022525"/>
    </source>
</evidence>
<evidence type="ECO:0000313" key="6">
    <source>
        <dbReference type="EnsemblProtists" id="Phyra74299"/>
    </source>
</evidence>
<protein>
    <recommendedName>
        <fullName evidence="5">RxLR effector protein</fullName>
    </recommendedName>
</protein>
<reference evidence="7" key="1">
    <citation type="journal article" date="2006" name="Science">
        <title>Phytophthora genome sequences uncover evolutionary origins and mechanisms of pathogenesis.</title>
        <authorList>
            <person name="Tyler B.M."/>
            <person name="Tripathy S."/>
            <person name="Zhang X."/>
            <person name="Dehal P."/>
            <person name="Jiang R.H."/>
            <person name="Aerts A."/>
            <person name="Arredondo F.D."/>
            <person name="Baxter L."/>
            <person name="Bensasson D."/>
            <person name="Beynon J.L."/>
            <person name="Chapman J."/>
            <person name="Damasceno C.M."/>
            <person name="Dorrance A.E."/>
            <person name="Dou D."/>
            <person name="Dickerman A.W."/>
            <person name="Dubchak I.L."/>
            <person name="Garbelotto M."/>
            <person name="Gijzen M."/>
            <person name="Gordon S.G."/>
            <person name="Govers F."/>
            <person name="Grunwald N.J."/>
            <person name="Huang W."/>
            <person name="Ivors K.L."/>
            <person name="Jones R.W."/>
            <person name="Kamoun S."/>
            <person name="Krampis K."/>
            <person name="Lamour K.H."/>
            <person name="Lee M.K."/>
            <person name="McDonald W.H."/>
            <person name="Medina M."/>
            <person name="Meijer H.J."/>
            <person name="Nordberg E.K."/>
            <person name="Maclean D.J."/>
            <person name="Ospina-Giraldo M.D."/>
            <person name="Morris P.F."/>
            <person name="Phuntumart V."/>
            <person name="Putnam N.H."/>
            <person name="Rash S."/>
            <person name="Rose J.K."/>
            <person name="Sakihama Y."/>
            <person name="Salamov A.A."/>
            <person name="Savidor A."/>
            <person name="Scheuring C.F."/>
            <person name="Smith B.M."/>
            <person name="Sobral B.W."/>
            <person name="Terry A."/>
            <person name="Torto-Alalibo T.A."/>
            <person name="Win J."/>
            <person name="Xu Z."/>
            <person name="Zhang H."/>
            <person name="Grigoriev I.V."/>
            <person name="Rokhsar D.S."/>
            <person name="Boore J.L."/>
        </authorList>
    </citation>
    <scope>NUCLEOTIDE SEQUENCE [LARGE SCALE GENOMIC DNA]</scope>
    <source>
        <strain evidence="7">Pr102</strain>
    </source>
</reference>
<keyword evidence="3 5" id="KW-0964">Secreted</keyword>
<organism evidence="6 7">
    <name type="scientific">Phytophthora ramorum</name>
    <name type="common">Sudden oak death agent</name>
    <dbReference type="NCBI Taxonomy" id="164328"/>
    <lineage>
        <taxon>Eukaryota</taxon>
        <taxon>Sar</taxon>
        <taxon>Stramenopiles</taxon>
        <taxon>Oomycota</taxon>
        <taxon>Peronosporomycetes</taxon>
        <taxon>Peronosporales</taxon>
        <taxon>Peronosporaceae</taxon>
        <taxon>Phytophthora</taxon>
    </lineage>
</organism>
<evidence type="ECO:0000313" key="7">
    <source>
        <dbReference type="Proteomes" id="UP000005238"/>
    </source>
</evidence>
<dbReference type="Proteomes" id="UP000005238">
    <property type="component" value="Unassembled WGS sequence"/>
</dbReference>
<dbReference type="Pfam" id="PF16810">
    <property type="entry name" value="RXLR"/>
    <property type="match status" value="1"/>
</dbReference>
<dbReference type="EnsemblProtists" id="Phyra74299">
    <property type="protein sequence ID" value="Phyra74299"/>
    <property type="gene ID" value="Phyra74299"/>
</dbReference>
<dbReference type="VEuPathDB" id="FungiDB:KRP22_11348"/>
<dbReference type="InterPro" id="IPR031825">
    <property type="entry name" value="RXLR"/>
</dbReference>
<keyword evidence="7" id="KW-1185">Reference proteome</keyword>
<sequence length="417" mass="46720">MRVHYTVLLVAAFLASVNAATATRDVTTVLARSPSTGPKDIPIKRFLRRHKAANVNENAEGEERGFGITVLDDIARNVGTAWDDISRNSKIRSMLSAQTNAREAYGTLNVNKVTGNLFESAEWKAWSTYVTKLDKSNADEEMSTALAFHLKSDNMAKMLAAAAKNPNTKDIATRLESAQVKWWVSLVSTPDDIFKTLKLNKAASDIFESPQLAMYTKYLEAFNKKKRNQPTTLLEVFKKSYGDEGLMKLLVSAQNAKSEGATKMMDEMLAGWLEFTKSPYSVFKAANLDKAGDDLLSSPILSTWVKYMNQFNEKLPTKKTTMIETFMKSYNDETLTKMLNAAKKVPATEQLATNLEKAKSALFNKWMVEGITPDYLFKNVLKLDPATMASSPNTNIWRAYYNAYDKAYPTKLFSFNP</sequence>
<comment type="function">
    <text evidence="5">Effector that suppresses plant defense responses during pathogen infection.</text>
</comment>
<dbReference type="OrthoDB" id="128001at2759"/>
<name>H3GF37_PHYRM</name>
<feature type="chain" id="PRO_5010118819" description="RxLR effector protein" evidence="5">
    <location>
        <begin position="20"/>
        <end position="417"/>
    </location>
</feature>
<dbReference type="OMA" id="QWKEWAV"/>
<dbReference type="InParanoid" id="H3GF37"/>
<comment type="similarity">
    <text evidence="2 5">Belongs to the RxLR effector family.</text>
</comment>
<dbReference type="GeneID" id="94222265"/>
<reference evidence="6" key="2">
    <citation type="submission" date="2015-06" db="UniProtKB">
        <authorList>
            <consortium name="EnsemblProtists"/>
        </authorList>
    </citation>
    <scope>IDENTIFICATION</scope>
    <source>
        <strain evidence="6">Pr102</strain>
    </source>
</reference>
<dbReference type="eggNOG" id="ENOG502RFV9">
    <property type="taxonomic scope" value="Eukaryota"/>
</dbReference>
<dbReference type="HOGENOM" id="CLU_021192_0_1_1"/>
<keyword evidence="4 5" id="KW-0732">Signal</keyword>
<dbReference type="AlphaFoldDB" id="H3GF37"/>
<comment type="domain">
    <text evidence="5">The RxLR-dEER motif acts to carry the protein into the host cell cytoplasm through binding to cell surface phosphatidylinositol-3-phosphate.</text>
</comment>